<dbReference type="PANTHER" id="PTHR46558">
    <property type="entry name" value="TRACRIPTIONAL REGULATORY PROTEIN-RELATED-RELATED"/>
    <property type="match status" value="1"/>
</dbReference>
<proteinExistence type="predicted"/>
<reference evidence="3 4" key="1">
    <citation type="submission" date="2022-02" db="EMBL/GenBank/DDBJ databases">
        <title>Phenotypic, genotypic and serological characterization of Edwardsiella ictaluri from catfish and ornamental fish species.</title>
        <authorList>
            <person name="Rose D."/>
            <person name="Tekedar H.C."/>
            <person name="Waldbieser G.C."/>
            <person name="Aarattuthodi S."/>
            <person name="Griffin M.J."/>
        </authorList>
    </citation>
    <scope>NUCLEOTIDE SEQUENCE [LARGE SCALE GENOMIC DNA]</scope>
    <source>
        <strain evidence="3 4">13 TAL-140 K3</strain>
    </source>
</reference>
<name>A0ABY8GIF3_EDWIC</name>
<accession>A0ABY8GIF3</accession>
<evidence type="ECO:0000313" key="3">
    <source>
        <dbReference type="EMBL" id="WFN97118.1"/>
    </source>
</evidence>
<evidence type="ECO:0000313" key="4">
    <source>
        <dbReference type="Proteomes" id="UP001222680"/>
    </source>
</evidence>
<dbReference type="SMART" id="SM00530">
    <property type="entry name" value="HTH_XRE"/>
    <property type="match status" value="1"/>
</dbReference>
<evidence type="ECO:0000259" key="2">
    <source>
        <dbReference type="PROSITE" id="PS50943"/>
    </source>
</evidence>
<keyword evidence="1" id="KW-0238">DNA-binding</keyword>
<keyword evidence="4" id="KW-1185">Reference proteome</keyword>
<dbReference type="EMBL" id="CP092014">
    <property type="protein sequence ID" value="WFN97118.1"/>
    <property type="molecule type" value="Genomic_DNA"/>
</dbReference>
<dbReference type="SUPFAM" id="SSF47413">
    <property type="entry name" value="lambda repressor-like DNA-binding domains"/>
    <property type="match status" value="1"/>
</dbReference>
<dbReference type="Gene3D" id="1.10.260.40">
    <property type="entry name" value="lambda repressor-like DNA-binding domains"/>
    <property type="match status" value="1"/>
</dbReference>
<dbReference type="InterPro" id="IPR001387">
    <property type="entry name" value="Cro/C1-type_HTH"/>
</dbReference>
<dbReference type="CDD" id="cd00093">
    <property type="entry name" value="HTH_XRE"/>
    <property type="match status" value="1"/>
</dbReference>
<dbReference type="PANTHER" id="PTHR46558:SF4">
    <property type="entry name" value="DNA-BIDING PHAGE PROTEIN"/>
    <property type="match status" value="1"/>
</dbReference>
<gene>
    <name evidence="3" type="ORF">MAY91_03120</name>
</gene>
<dbReference type="InterPro" id="IPR010982">
    <property type="entry name" value="Lambda_DNA-bd_dom_sf"/>
</dbReference>
<dbReference type="Pfam" id="PF01381">
    <property type="entry name" value="HTH_3"/>
    <property type="match status" value="1"/>
</dbReference>
<sequence length="110" mass="12084">MQLSDRLQEIREKLGLTQEEIANRCGVAKRTYCDYESGKSEPKSSFLIALSEIGGDVLYVLTGTRAPISDLSSKENALLENYRASTPEHQSTLDTVSIALAQSGGNRFKD</sequence>
<organism evidence="3 4">
    <name type="scientific">Edwardsiella ictaluri</name>
    <dbReference type="NCBI Taxonomy" id="67780"/>
    <lineage>
        <taxon>Bacteria</taxon>
        <taxon>Pseudomonadati</taxon>
        <taxon>Pseudomonadota</taxon>
        <taxon>Gammaproteobacteria</taxon>
        <taxon>Enterobacterales</taxon>
        <taxon>Hafniaceae</taxon>
        <taxon>Edwardsiella</taxon>
    </lineage>
</organism>
<feature type="domain" description="HTH cro/C1-type" evidence="2">
    <location>
        <begin position="7"/>
        <end position="53"/>
    </location>
</feature>
<dbReference type="PROSITE" id="PS50943">
    <property type="entry name" value="HTH_CROC1"/>
    <property type="match status" value="1"/>
</dbReference>
<protein>
    <submittedName>
        <fullName evidence="3">Helix-turn-helix domain-containing protein</fullName>
    </submittedName>
</protein>
<dbReference type="Proteomes" id="UP001222680">
    <property type="component" value="Chromosome"/>
</dbReference>
<evidence type="ECO:0000256" key="1">
    <source>
        <dbReference type="ARBA" id="ARBA00023125"/>
    </source>
</evidence>